<organism evidence="3 4">
    <name type="scientific">Lactarius akahatsu</name>
    <dbReference type="NCBI Taxonomy" id="416441"/>
    <lineage>
        <taxon>Eukaryota</taxon>
        <taxon>Fungi</taxon>
        <taxon>Dikarya</taxon>
        <taxon>Basidiomycota</taxon>
        <taxon>Agaricomycotina</taxon>
        <taxon>Agaricomycetes</taxon>
        <taxon>Russulales</taxon>
        <taxon>Russulaceae</taxon>
        <taxon>Lactarius</taxon>
    </lineage>
</organism>
<gene>
    <name evidence="3" type="ORF">EDB92DRAFT_1605480</name>
</gene>
<dbReference type="AlphaFoldDB" id="A0AAD4Q9J6"/>
<dbReference type="Proteomes" id="UP001201163">
    <property type="component" value="Unassembled WGS sequence"/>
</dbReference>
<accession>A0AAD4Q9J6</accession>
<feature type="domain" description="F-box" evidence="2">
    <location>
        <begin position="58"/>
        <end position="101"/>
    </location>
</feature>
<keyword evidence="4" id="KW-1185">Reference proteome</keyword>
<evidence type="ECO:0000259" key="2">
    <source>
        <dbReference type="Pfam" id="PF00646"/>
    </source>
</evidence>
<protein>
    <recommendedName>
        <fullName evidence="2">F-box domain-containing protein</fullName>
    </recommendedName>
</protein>
<dbReference type="Pfam" id="PF00646">
    <property type="entry name" value="F-box"/>
    <property type="match status" value="1"/>
</dbReference>
<dbReference type="InterPro" id="IPR001810">
    <property type="entry name" value="F-box_dom"/>
</dbReference>
<evidence type="ECO:0000256" key="1">
    <source>
        <dbReference type="SAM" id="MobiDB-lite"/>
    </source>
</evidence>
<evidence type="ECO:0000313" key="3">
    <source>
        <dbReference type="EMBL" id="KAH8983306.1"/>
    </source>
</evidence>
<sequence length="618" mass="70754">MPFDDWAILSHPLSHTINVQIYSAQGRLGSTMDLDLPPPPPTLEEPEYHMLYTSIKTLNDDVLLNIFNHFQPDDENIWKPRLGWFKLAHVCRRWRRLIYESAFHLDAHILCTKGAPVVFTLPFLPPLPLVIDYQSTITRAQDELGISHALRLRDRVRRVDLHIPPSSLRKSLMLMDEPFPRLEHLSLSSTIDEDTSLIIPKTFLAPNLRHLKLLGVSLPSELSSLSYTVFLVTLTLENIRDSGYFLPKYLITRLRLFRQLEELSIGFSIPLPHSSAEGELLDELETPATLLKLKRFTFRGISAYLESLIAQIRAPHLEQLIITLLDQVTFALPHLSHFTNTTEGLKLPTAEVIFDRDAVAVVMDHRKLQLDNRASSFSLRVMCNVFDRQINCAAQICCALRPVLSGVEQLTLVDGLWMPADWEDSDIDDAMWHKLFRSFIGAKRLHICRILQWEIAHALQTGDAGLDPGLLPNLQELAPDISARDTGNSFTSFIDARQVAGRPVRLLPSPVPHARRPRRRFPPLPRDFWELPYIHEPFRYRPLLAPWDFSHLWRDLQDILPVQPVRNLPVPYVPPVRVELNPPLSSRPTHSVGIQYPPPKHIRSRLRPSHRGAGSAWR</sequence>
<feature type="region of interest" description="Disordered" evidence="1">
    <location>
        <begin position="584"/>
        <end position="618"/>
    </location>
</feature>
<feature type="compositionally biased region" description="Basic residues" evidence="1">
    <location>
        <begin position="600"/>
        <end position="610"/>
    </location>
</feature>
<evidence type="ECO:0000313" key="4">
    <source>
        <dbReference type="Proteomes" id="UP001201163"/>
    </source>
</evidence>
<comment type="caution">
    <text evidence="3">The sequence shown here is derived from an EMBL/GenBank/DDBJ whole genome shotgun (WGS) entry which is preliminary data.</text>
</comment>
<name>A0AAD4Q9J6_9AGAM</name>
<reference evidence="3" key="1">
    <citation type="submission" date="2022-01" db="EMBL/GenBank/DDBJ databases">
        <title>Comparative genomics reveals a dynamic genome evolution in the ectomycorrhizal milk-cap (Lactarius) mushrooms.</title>
        <authorList>
            <consortium name="DOE Joint Genome Institute"/>
            <person name="Lebreton A."/>
            <person name="Tang N."/>
            <person name="Kuo A."/>
            <person name="LaButti K."/>
            <person name="Drula E."/>
            <person name="Barry K."/>
            <person name="Clum A."/>
            <person name="Lipzen A."/>
            <person name="Mousain D."/>
            <person name="Ng V."/>
            <person name="Wang R."/>
            <person name="Wang X."/>
            <person name="Dai Y."/>
            <person name="Henrissat B."/>
            <person name="Grigoriev I.V."/>
            <person name="Guerin-Laguette A."/>
            <person name="Yu F."/>
            <person name="Martin F.M."/>
        </authorList>
    </citation>
    <scope>NUCLEOTIDE SEQUENCE</scope>
    <source>
        <strain evidence="3">QP</strain>
    </source>
</reference>
<proteinExistence type="predicted"/>
<dbReference type="EMBL" id="JAKELL010000090">
    <property type="protein sequence ID" value="KAH8983306.1"/>
    <property type="molecule type" value="Genomic_DNA"/>
</dbReference>
<dbReference type="Gene3D" id="1.20.1280.50">
    <property type="match status" value="1"/>
</dbReference>